<proteinExistence type="predicted"/>
<name>A0A1N7SLB1_9BURK</name>
<dbReference type="EMBL" id="CYGY02000063">
    <property type="protein sequence ID" value="SIT48168.1"/>
    <property type="molecule type" value="Genomic_DNA"/>
</dbReference>
<sequence>MWSTKTASNPTFLLQKRRDKNRGETWYELDQPVVYARVVDLDTPFGRLSESATYERPHSRITCS</sequence>
<organism evidence="1 2">
    <name type="scientific">Paraburkholderia piptadeniae</name>
    <dbReference type="NCBI Taxonomy" id="1701573"/>
    <lineage>
        <taxon>Bacteria</taxon>
        <taxon>Pseudomonadati</taxon>
        <taxon>Pseudomonadota</taxon>
        <taxon>Betaproteobacteria</taxon>
        <taxon>Burkholderiales</taxon>
        <taxon>Burkholderiaceae</taxon>
        <taxon>Paraburkholderia</taxon>
    </lineage>
</organism>
<keyword evidence="2" id="KW-1185">Reference proteome</keyword>
<comment type="caution">
    <text evidence="1">The sequence shown here is derived from an EMBL/GenBank/DDBJ whole genome shotgun (WGS) entry which is preliminary data.</text>
</comment>
<gene>
    <name evidence="1" type="ORF">BN2476_630037</name>
</gene>
<protein>
    <submittedName>
        <fullName evidence="1">Uncharacterized protein</fullName>
    </submittedName>
</protein>
<accession>A0A1N7SLB1</accession>
<dbReference type="AlphaFoldDB" id="A0A1N7SLB1"/>
<evidence type="ECO:0000313" key="2">
    <source>
        <dbReference type="Proteomes" id="UP000195569"/>
    </source>
</evidence>
<reference evidence="1" key="1">
    <citation type="submission" date="2016-12" db="EMBL/GenBank/DDBJ databases">
        <authorList>
            <person name="Moulin L."/>
        </authorList>
    </citation>
    <scope>NUCLEOTIDE SEQUENCE [LARGE SCALE GENOMIC DNA]</scope>
    <source>
        <strain evidence="1">STM 7183</strain>
    </source>
</reference>
<evidence type="ECO:0000313" key="1">
    <source>
        <dbReference type="EMBL" id="SIT48168.1"/>
    </source>
</evidence>
<dbReference type="Proteomes" id="UP000195569">
    <property type="component" value="Unassembled WGS sequence"/>
</dbReference>